<dbReference type="AlphaFoldDB" id="A0AAU8EK51"/>
<proteinExistence type="predicted"/>
<dbReference type="RefSeq" id="WP_353710510.1">
    <property type="nucleotide sequence ID" value="NZ_CP159279.1"/>
</dbReference>
<dbReference type="EMBL" id="CP159279">
    <property type="protein sequence ID" value="XCH09789.1"/>
    <property type="molecule type" value="Genomic_DNA"/>
</dbReference>
<protein>
    <submittedName>
        <fullName evidence="1">Uncharacterized protein</fullName>
    </submittedName>
</protein>
<gene>
    <name evidence="1" type="ORF">ABRP34_13100</name>
</gene>
<accession>A0AAU8EK51</accession>
<evidence type="ECO:0000313" key="1">
    <source>
        <dbReference type="EMBL" id="XCH09789.1"/>
    </source>
</evidence>
<organism evidence="1">
    <name type="scientific">Arthrobacter sp. K5</name>
    <dbReference type="NCBI Taxonomy" id="2839623"/>
    <lineage>
        <taxon>Bacteria</taxon>
        <taxon>Bacillati</taxon>
        <taxon>Actinomycetota</taxon>
        <taxon>Actinomycetes</taxon>
        <taxon>Micrococcales</taxon>
        <taxon>Micrococcaceae</taxon>
        <taxon>Arthrobacter</taxon>
    </lineage>
</organism>
<name>A0AAU8EK51_9MICC</name>
<sequence>MSASTTAMSAGVTTMSASITEADAAACSSRSFEVQLLAGRVEACAEQIEAVQARLVQLQLMDWRSPAGLAYRSKLRVQAGAVGGARDKVRAAARALRRHAVHVAESALPAAGGC</sequence>
<reference evidence="1" key="1">
    <citation type="submission" date="2024-06" db="EMBL/GenBank/DDBJ databases">
        <title>Biodegradation of dimethachlon by Arthrobacter sp. K5: mechanistic insights and ecological implications.</title>
        <authorList>
            <person name="Hu S."/>
            <person name="Lu P."/>
        </authorList>
    </citation>
    <scope>NUCLEOTIDE SEQUENCE</scope>
    <source>
        <strain evidence="1">K5</strain>
    </source>
</reference>